<reference evidence="4" key="1">
    <citation type="submission" date="2025-08" db="UniProtKB">
        <authorList>
            <consortium name="RefSeq"/>
        </authorList>
    </citation>
    <scope>IDENTIFICATION</scope>
    <source>
        <tissue evidence="4">Whole organism</tissue>
    </source>
</reference>
<dbReference type="AlphaFoldDB" id="A0A8B7PG31"/>
<feature type="compositionally biased region" description="Pro residues" evidence="2">
    <location>
        <begin position="102"/>
        <end position="154"/>
    </location>
</feature>
<accession>A0A8B7PG31</accession>
<sequence>MLSGEEEIDASSEAEAPEEEAISRPTSVLSEAEAEPGSSRPQTNQSNRVSIDDNIKGFEDYTQTNRSNRFSGSGKLYDVDENHSGPEENGSGGQENQAKTDYPPPSRSGYPPPSGSGYPPPSGSGYPPPSRSGYPPPSRSGYPPPSRSGYPPPSRAGYPLDRERSAGRESLVSRGQGGAMDRLPTRSGRMSAVSGMRPLTSAGRMSRAGDPDHSGPMVGVHPDRRDSATPLTRPTTSGRLLTSRPVSAALKNAPSTATRLLHAASAVRPGTRGGLTTTRGLNTPINVVDRPITQQGLTGMKTGARAPARQVQDKSYFMGVLRTKMADLASEMTKMAAKITAMQHEQSSFLTYDKRVKEMAQELTELQGTLADYNLLVDLTNTDTEKIEIDEECQELTMLNQEESAKLEAIFEEKKELEAAVRGMEAQLEDERHMGESIIEGMQPALKGRYTQLQNNNRNLQQQMEQLQQQIDSLTARKLSLEDELAVSKVKQEAVGLSERLQEVESKKEQLLQEKQQRGTPKEERERLLLQVKDDNAEIATMERQISELQDEMGRLQNDLQSVDQEIEENQSERSQKYRELRKREETMQQFLDGFEQSRVEETQRIEQVEEAIVLLLEKLSRDLMHFGRLPNVSEFDTLKSDLAFKEGELEKSRYTVQSLGQEHLNLQANLQKIEALESKVQKELVDIKEKIQIMENEVVEFGDLQGLRARADEKRKDLAIEKDELEAKKTAVTFALQEVEDTIKMLKKQLSDNDTHKQLVSQEKKWALLEMNNFTAKEFVAQKKAESDYIPVKNQAMNIVVDYNKALQEVVASGGIIG</sequence>
<organism evidence="3 4">
    <name type="scientific">Hyalella azteca</name>
    <name type="common">Amphipod</name>
    <dbReference type="NCBI Taxonomy" id="294128"/>
    <lineage>
        <taxon>Eukaryota</taxon>
        <taxon>Metazoa</taxon>
        <taxon>Ecdysozoa</taxon>
        <taxon>Arthropoda</taxon>
        <taxon>Crustacea</taxon>
        <taxon>Multicrustacea</taxon>
        <taxon>Malacostraca</taxon>
        <taxon>Eumalacostraca</taxon>
        <taxon>Peracarida</taxon>
        <taxon>Amphipoda</taxon>
        <taxon>Senticaudata</taxon>
        <taxon>Talitrida</taxon>
        <taxon>Talitroidea</taxon>
        <taxon>Hyalellidae</taxon>
        <taxon>Hyalella</taxon>
    </lineage>
</organism>
<feature type="coiled-coil region" evidence="1">
    <location>
        <begin position="657"/>
        <end position="729"/>
    </location>
</feature>
<evidence type="ECO:0000256" key="2">
    <source>
        <dbReference type="SAM" id="MobiDB-lite"/>
    </source>
</evidence>
<feature type="compositionally biased region" description="Polar residues" evidence="2">
    <location>
        <begin position="39"/>
        <end position="49"/>
    </location>
</feature>
<dbReference type="PANTHER" id="PTHR31432:SF0">
    <property type="entry name" value="INTRAFLAGELLAR TRANSPORT PROTEIN 74 HOMOLOG"/>
    <property type="match status" value="1"/>
</dbReference>
<dbReference type="OMA" id="THAMDPQ"/>
<dbReference type="InterPro" id="IPR029602">
    <property type="entry name" value="IFT74"/>
</dbReference>
<dbReference type="KEGG" id="hazt:108680022"/>
<protein>
    <submittedName>
        <fullName evidence="4">Intraflagellar transport protein 74 homolog</fullName>
    </submittedName>
</protein>
<evidence type="ECO:0000313" key="3">
    <source>
        <dbReference type="Proteomes" id="UP000694843"/>
    </source>
</evidence>
<gene>
    <name evidence="4" type="primary">LOC108680022</name>
</gene>
<feature type="compositionally biased region" description="Polar residues" evidence="2">
    <location>
        <begin position="229"/>
        <end position="239"/>
    </location>
</feature>
<feature type="compositionally biased region" description="Polar residues" evidence="2">
    <location>
        <begin position="61"/>
        <end position="71"/>
    </location>
</feature>
<dbReference type="GO" id="GO:0030992">
    <property type="term" value="C:intraciliary transport particle B"/>
    <property type="evidence" value="ECO:0007669"/>
    <property type="project" value="InterPro"/>
</dbReference>
<evidence type="ECO:0000313" key="4">
    <source>
        <dbReference type="RefSeq" id="XP_018024266.1"/>
    </source>
</evidence>
<dbReference type="RefSeq" id="XP_018024266.1">
    <property type="nucleotide sequence ID" value="XM_018168777.2"/>
</dbReference>
<proteinExistence type="predicted"/>
<dbReference type="Proteomes" id="UP000694843">
    <property type="component" value="Unplaced"/>
</dbReference>
<name>A0A8B7PG31_HYAAZ</name>
<feature type="compositionally biased region" description="Basic and acidic residues" evidence="2">
    <location>
        <begin position="50"/>
        <end position="59"/>
    </location>
</feature>
<dbReference type="GO" id="GO:0048487">
    <property type="term" value="F:beta-tubulin binding"/>
    <property type="evidence" value="ECO:0007669"/>
    <property type="project" value="InterPro"/>
</dbReference>
<evidence type="ECO:0000256" key="1">
    <source>
        <dbReference type="SAM" id="Coils"/>
    </source>
</evidence>
<feature type="region of interest" description="Disordered" evidence="2">
    <location>
        <begin position="506"/>
        <end position="525"/>
    </location>
</feature>
<keyword evidence="3" id="KW-1185">Reference proteome</keyword>
<feature type="compositionally biased region" description="Basic and acidic residues" evidence="2">
    <location>
        <begin position="77"/>
        <end position="86"/>
    </location>
</feature>
<keyword evidence="1" id="KW-0175">Coiled coil</keyword>
<dbReference type="GO" id="GO:0005929">
    <property type="term" value="C:cilium"/>
    <property type="evidence" value="ECO:0007669"/>
    <property type="project" value="TreeGrafter"/>
</dbReference>
<dbReference type="OrthoDB" id="444379at2759"/>
<dbReference type="PANTHER" id="PTHR31432">
    <property type="entry name" value="INTRAFLAGELLAR TRANSPORT PROTEIN 74 HOMOLOG"/>
    <property type="match status" value="1"/>
</dbReference>
<feature type="compositionally biased region" description="Acidic residues" evidence="2">
    <location>
        <begin position="1"/>
        <end position="20"/>
    </location>
</feature>
<dbReference type="GeneID" id="108680022"/>
<feature type="region of interest" description="Disordered" evidence="2">
    <location>
        <begin position="1"/>
        <end position="239"/>
    </location>
</feature>
<dbReference type="GO" id="GO:0035735">
    <property type="term" value="P:intraciliary transport involved in cilium assembly"/>
    <property type="evidence" value="ECO:0007669"/>
    <property type="project" value="TreeGrafter"/>
</dbReference>